<dbReference type="EMBL" id="CAJNOC010000213">
    <property type="protein sequence ID" value="CAF0728015.1"/>
    <property type="molecule type" value="Genomic_DNA"/>
</dbReference>
<dbReference type="Proteomes" id="UP000663879">
    <property type="component" value="Unassembled WGS sequence"/>
</dbReference>
<accession>A0A813MR33</accession>
<sequence>MCSQIFESPIILPCGETICLKCIPANINQHNCKFCHRIHEIPREGLIKNILAEKVALSYQSRPRISKEVDDKINLIKARLDELKNELENSEYNIMSYCANIIKEIDSTYNSKIDQIKNLKNELIGNVVEYEKSCLISLDSCRQDHLNLIEKINFEIQESANDLNQDSDSVIKNLENLKSKLSIEKFLLNSFKFNFLIFEFVKNTNSVDQNFLGKFQTRKLEPIEESAFKKVTLNHVISNGNFKIEIKKLNDYFLIAHGKDEKLNLKIFDGKNVLHEKILDSMPNQNFEIFIKNNWVYLIFNASLLKLDDCLKKKKQVNLSDPSNCFVVTDKNVLVQCISEINGPVLNVYDINLNYLMQLTSKTDNCFIHVPGDFSIIYSNENYLFFRGYDSISVVDLNNGKLMKKFLLPSCFEIFDISDENVIYAKVIYHSKPKIVLMNFDGKICVIRHLDGFSDQIKIFLNDEKKFEFFDPQKLNLYFYY</sequence>
<protein>
    <submittedName>
        <fullName evidence="2">Uncharacterized protein</fullName>
    </submittedName>
</protein>
<keyword evidence="1" id="KW-0175">Coiled coil</keyword>
<feature type="coiled-coil region" evidence="1">
    <location>
        <begin position="66"/>
        <end position="133"/>
    </location>
</feature>
<dbReference type="InterPro" id="IPR013083">
    <property type="entry name" value="Znf_RING/FYVE/PHD"/>
</dbReference>
<evidence type="ECO:0000313" key="2">
    <source>
        <dbReference type="EMBL" id="CAF0728015.1"/>
    </source>
</evidence>
<gene>
    <name evidence="2" type="ORF">OXX778_LOCUS2647</name>
</gene>
<name>A0A813MR33_9BILA</name>
<evidence type="ECO:0000313" key="3">
    <source>
        <dbReference type="Proteomes" id="UP000663879"/>
    </source>
</evidence>
<evidence type="ECO:0000256" key="1">
    <source>
        <dbReference type="SAM" id="Coils"/>
    </source>
</evidence>
<dbReference type="AlphaFoldDB" id="A0A813MR33"/>
<organism evidence="2 3">
    <name type="scientific">Brachionus calyciflorus</name>
    <dbReference type="NCBI Taxonomy" id="104777"/>
    <lineage>
        <taxon>Eukaryota</taxon>
        <taxon>Metazoa</taxon>
        <taxon>Spiralia</taxon>
        <taxon>Gnathifera</taxon>
        <taxon>Rotifera</taxon>
        <taxon>Eurotatoria</taxon>
        <taxon>Monogononta</taxon>
        <taxon>Pseudotrocha</taxon>
        <taxon>Ploima</taxon>
        <taxon>Brachionidae</taxon>
        <taxon>Brachionus</taxon>
    </lineage>
</organism>
<dbReference type="Gene3D" id="3.30.40.10">
    <property type="entry name" value="Zinc/RING finger domain, C3HC4 (zinc finger)"/>
    <property type="match status" value="1"/>
</dbReference>
<reference evidence="2" key="1">
    <citation type="submission" date="2021-02" db="EMBL/GenBank/DDBJ databases">
        <authorList>
            <person name="Nowell W R."/>
        </authorList>
    </citation>
    <scope>NUCLEOTIDE SEQUENCE</scope>
    <source>
        <strain evidence="2">Ploen Becks lab</strain>
    </source>
</reference>
<comment type="caution">
    <text evidence="2">The sequence shown here is derived from an EMBL/GenBank/DDBJ whole genome shotgun (WGS) entry which is preliminary data.</text>
</comment>
<dbReference type="SUPFAM" id="SSF57850">
    <property type="entry name" value="RING/U-box"/>
    <property type="match status" value="1"/>
</dbReference>
<keyword evidence="3" id="KW-1185">Reference proteome</keyword>
<proteinExistence type="predicted"/>